<accession>A0A841EJ86</accession>
<protein>
    <recommendedName>
        <fullName evidence="4">Lipocalin-like domain-containing protein</fullName>
    </recommendedName>
</protein>
<name>A0A841EJ86_9BACT</name>
<sequence>MKILSAFILLLLFTLSLSCKDEEVSPQKAILGKWELVGIGNGKVEISANLKWYDEYLEDSILLQHEYSRGKIVKTKYYWESNGFLNTDGTTYKCVFYKDTMQLDYAHANALFMTLFYKRVK</sequence>
<keyword evidence="3" id="KW-1185">Reference proteome</keyword>
<feature type="chain" id="PRO_5032707669" description="Lipocalin-like domain-containing protein" evidence="1">
    <location>
        <begin position="20"/>
        <end position="121"/>
    </location>
</feature>
<evidence type="ECO:0008006" key="4">
    <source>
        <dbReference type="Google" id="ProtNLM"/>
    </source>
</evidence>
<proteinExistence type="predicted"/>
<dbReference type="EMBL" id="JACHKT010000014">
    <property type="protein sequence ID" value="MBB6003572.1"/>
    <property type="molecule type" value="Genomic_DNA"/>
</dbReference>
<dbReference type="PROSITE" id="PS51257">
    <property type="entry name" value="PROKAR_LIPOPROTEIN"/>
    <property type="match status" value="1"/>
</dbReference>
<evidence type="ECO:0000313" key="2">
    <source>
        <dbReference type="EMBL" id="MBB6003572.1"/>
    </source>
</evidence>
<feature type="signal peptide" evidence="1">
    <location>
        <begin position="1"/>
        <end position="19"/>
    </location>
</feature>
<dbReference type="AlphaFoldDB" id="A0A841EJ86"/>
<dbReference type="RefSeq" id="WP_184134102.1">
    <property type="nucleotide sequence ID" value="NZ_JACHKT010000014.1"/>
</dbReference>
<gene>
    <name evidence="2" type="ORF">HNP25_002230</name>
</gene>
<evidence type="ECO:0000313" key="3">
    <source>
        <dbReference type="Proteomes" id="UP000524404"/>
    </source>
</evidence>
<reference evidence="2 3" key="1">
    <citation type="submission" date="2020-08" db="EMBL/GenBank/DDBJ databases">
        <title>Functional genomics of gut bacteria from endangered species of beetles.</title>
        <authorList>
            <person name="Carlos-Shanley C."/>
        </authorList>
    </citation>
    <scope>NUCLEOTIDE SEQUENCE [LARGE SCALE GENOMIC DNA]</scope>
    <source>
        <strain evidence="2 3">S00070</strain>
    </source>
</reference>
<comment type="caution">
    <text evidence="2">The sequence shown here is derived from an EMBL/GenBank/DDBJ whole genome shotgun (WGS) entry which is preliminary data.</text>
</comment>
<organism evidence="2 3">
    <name type="scientific">Arcicella rosea</name>
    <dbReference type="NCBI Taxonomy" id="502909"/>
    <lineage>
        <taxon>Bacteria</taxon>
        <taxon>Pseudomonadati</taxon>
        <taxon>Bacteroidota</taxon>
        <taxon>Cytophagia</taxon>
        <taxon>Cytophagales</taxon>
        <taxon>Flectobacillaceae</taxon>
        <taxon>Arcicella</taxon>
    </lineage>
</organism>
<dbReference type="Proteomes" id="UP000524404">
    <property type="component" value="Unassembled WGS sequence"/>
</dbReference>
<keyword evidence="1" id="KW-0732">Signal</keyword>
<evidence type="ECO:0000256" key="1">
    <source>
        <dbReference type="SAM" id="SignalP"/>
    </source>
</evidence>